<evidence type="ECO:0000256" key="1">
    <source>
        <dbReference type="SAM" id="MobiDB-lite"/>
    </source>
</evidence>
<keyword evidence="3" id="KW-1185">Reference proteome</keyword>
<organism evidence="2 3">
    <name type="scientific">Phytophthora oleae</name>
    <dbReference type="NCBI Taxonomy" id="2107226"/>
    <lineage>
        <taxon>Eukaryota</taxon>
        <taxon>Sar</taxon>
        <taxon>Stramenopiles</taxon>
        <taxon>Oomycota</taxon>
        <taxon>Peronosporomycetes</taxon>
        <taxon>Peronosporales</taxon>
        <taxon>Peronosporaceae</taxon>
        <taxon>Phytophthora</taxon>
    </lineage>
</organism>
<accession>A0ABD3FN17</accession>
<name>A0ABD3FN17_9STRA</name>
<comment type="caution">
    <text evidence="2">The sequence shown here is derived from an EMBL/GenBank/DDBJ whole genome shotgun (WGS) entry which is preliminary data.</text>
</comment>
<dbReference type="Gene3D" id="3.80.10.10">
    <property type="entry name" value="Ribonuclease Inhibitor"/>
    <property type="match status" value="1"/>
</dbReference>
<dbReference type="EMBL" id="JBIMZQ010000015">
    <property type="protein sequence ID" value="KAL3667000.1"/>
    <property type="molecule type" value="Genomic_DNA"/>
</dbReference>
<proteinExistence type="predicted"/>
<reference evidence="2 3" key="1">
    <citation type="submission" date="2024-09" db="EMBL/GenBank/DDBJ databases">
        <title>Genome sequencing and assembly of Phytophthora oleae, isolate VK10A, causative agent of rot of olive drupes.</title>
        <authorList>
            <person name="Conti Taguali S."/>
            <person name="Riolo M."/>
            <person name="La Spada F."/>
            <person name="Cacciola S.O."/>
            <person name="Dionisio G."/>
        </authorList>
    </citation>
    <scope>NUCLEOTIDE SEQUENCE [LARGE SCALE GENOMIC DNA]</scope>
    <source>
        <strain evidence="2 3">VK10A</strain>
    </source>
</reference>
<feature type="compositionally biased region" description="Basic and acidic residues" evidence="1">
    <location>
        <begin position="608"/>
        <end position="618"/>
    </location>
</feature>
<feature type="region of interest" description="Disordered" evidence="1">
    <location>
        <begin position="608"/>
        <end position="633"/>
    </location>
</feature>
<dbReference type="AlphaFoldDB" id="A0ABD3FN17"/>
<evidence type="ECO:0000313" key="3">
    <source>
        <dbReference type="Proteomes" id="UP001632037"/>
    </source>
</evidence>
<evidence type="ECO:0000313" key="2">
    <source>
        <dbReference type="EMBL" id="KAL3667000.1"/>
    </source>
</evidence>
<protein>
    <submittedName>
        <fullName evidence="2">Uncharacterized protein</fullName>
    </submittedName>
</protein>
<dbReference type="SUPFAM" id="SSF52047">
    <property type="entry name" value="RNI-like"/>
    <property type="match status" value="1"/>
</dbReference>
<sequence>MENLPLPLLQDILEFAVPGYAGYLPPERRNGVTLVLKDLKLVSRAWVPPMRELVRQYRDSTLALLFKTASDRELEQIYQKVSERGAQMTELVVSMGTIDRWSHYFTMPFELWDVVRNVDIDWLSIFAQLPELKSLNLEANYINSPHIIQAIEAAATHCLKLETLVLPADQWGGDDEHIQAVLEKLYDAMKRWKVYGNCGGLRHLKVPTRNSKERFKASKQFFENVVENSPDVEYLDGYKANLSRMDRLTCKDFWLLTLEDWESFNKACTKLREFDWVVAPFGDPFFHVFGQHVKPHMKKLTFGVNMHWNWREYFREVSGVPREDSDDDSSWRRPGYGFLATDPAAALNGCPLLDQLVVKLYHEVNRVMFIPRGMGDVLDFPEEEMVDQNIFNDHFCETLASQCPFLTHFEIMEVGEYFNRKDLKPIQTFTDRGLMALTQLRFLRSLKLRSINCTGHGIFEFLNAQPNEFTGNRAFEITVGGCPEDSRLAFYEVVKVLLTQVADTKDLPCSSKKFALRIENWSYNSRYNVEPAWSEAYLSDLEELMNRVKDAHPSLRQHVVTMNRSGKRFSRIAEFGLYTKHMDPSIYCNWEDWEREEQNTDITVVNREDLLPDDRSAGDSDYSGYAESDFPGYDDYFYGDFYDEESDIDSEYLEDDSDFEM</sequence>
<dbReference type="InterPro" id="IPR032675">
    <property type="entry name" value="LRR_dom_sf"/>
</dbReference>
<gene>
    <name evidence="2" type="ORF">V7S43_007945</name>
</gene>
<dbReference type="Proteomes" id="UP001632037">
    <property type="component" value="Unassembled WGS sequence"/>
</dbReference>